<dbReference type="InterPro" id="IPR013595">
    <property type="entry name" value="Pept_S33_TAP-like_C"/>
</dbReference>
<dbReference type="EMBL" id="QZFU01000023">
    <property type="protein sequence ID" value="RJO73519.1"/>
    <property type="molecule type" value="Genomic_DNA"/>
</dbReference>
<evidence type="ECO:0000259" key="4">
    <source>
        <dbReference type="Pfam" id="PF08386"/>
    </source>
</evidence>
<keyword evidence="2 5" id="KW-0378">Hydrolase</keyword>
<dbReference type="Pfam" id="PF08386">
    <property type="entry name" value="Abhydrolase_4"/>
    <property type="match status" value="1"/>
</dbReference>
<dbReference type="InterPro" id="IPR051601">
    <property type="entry name" value="Serine_prot/Carboxylest_S33"/>
</dbReference>
<evidence type="ECO:0000259" key="3">
    <source>
        <dbReference type="Pfam" id="PF00561"/>
    </source>
</evidence>
<name>A0A3A4KGE5_9NOCA</name>
<dbReference type="Pfam" id="PF00561">
    <property type="entry name" value="Abhydrolase_1"/>
    <property type="match status" value="1"/>
</dbReference>
<dbReference type="AlphaFoldDB" id="A0A3A4KGE5"/>
<evidence type="ECO:0000313" key="5">
    <source>
        <dbReference type="EMBL" id="RJO73519.1"/>
    </source>
</evidence>
<proteinExistence type="inferred from homology"/>
<accession>A0A3A4KGE5</accession>
<comment type="caution">
    <text evidence="5">The sequence shown here is derived from an EMBL/GenBank/DDBJ whole genome shotgun (WGS) entry which is preliminary data.</text>
</comment>
<reference evidence="5 6" key="1">
    <citation type="submission" date="2018-09" db="EMBL/GenBank/DDBJ databases">
        <title>YIM PH21274 draft genome.</title>
        <authorList>
            <person name="Miao C."/>
        </authorList>
    </citation>
    <scope>NUCLEOTIDE SEQUENCE [LARGE SCALE GENOMIC DNA]</scope>
    <source>
        <strain evidence="5 6">YIM PH 21724</strain>
    </source>
</reference>
<protein>
    <submittedName>
        <fullName evidence="5">Alpha/beta hydrolase</fullName>
    </submittedName>
</protein>
<dbReference type="InterPro" id="IPR000073">
    <property type="entry name" value="AB_hydrolase_1"/>
</dbReference>
<dbReference type="Proteomes" id="UP000266677">
    <property type="component" value="Unassembled WGS sequence"/>
</dbReference>
<feature type="domain" description="AB hydrolase-1" evidence="3">
    <location>
        <begin position="96"/>
        <end position="294"/>
    </location>
</feature>
<sequence>MWSDHDDLYPRLMRVLRVVLVAAAVAAFGVGCGTEAKKDGASPPIAWHACAEKQWGAAVQCADIEVPLDWDKPDGDKITVGINRLPASDSARRIGAVVFEPGGPGGAGSTMVAAESMFSGVFPAEVRARFDLIGFDPRGVGTSKPAVRCDPELANRRPDAFVADQAGYDALVAANKAFGASCQKLTGPLLDHLDSVAVARDLEVVRQRLDAGPLNYIGLSYGTEIGFEYARLFPANSRALVLDGALVHSLPPSAMHVYETAAFENSIRRFAEWCRATADCALGGDDAAAVVRDLAASARRAPLPAPECAASKACAPEVRPAELLHNIQGSLLFKAPIGKLAPGWADLATALDRARKGDASELSPRTMTETRAAGLAAACTEFRADFAGYPGFKAQQLLTAALAPNTLGGNETFGYLAQCEGWPAAFSNPPHTATVRPTITPLIIGATNDPSTAYGWAQLMATQMPNAVLLTREGDGHTSFLIPGQTSRAIVDYLIDGTVPAAGTVLPD</sequence>
<evidence type="ECO:0000256" key="1">
    <source>
        <dbReference type="ARBA" id="ARBA00010088"/>
    </source>
</evidence>
<comment type="similarity">
    <text evidence="1">Belongs to the peptidase S33 family.</text>
</comment>
<feature type="domain" description="Peptidase S33 tripeptidyl aminopeptidase-like C-terminal" evidence="4">
    <location>
        <begin position="416"/>
        <end position="505"/>
    </location>
</feature>
<dbReference type="GO" id="GO:0016787">
    <property type="term" value="F:hydrolase activity"/>
    <property type="evidence" value="ECO:0007669"/>
    <property type="project" value="UniProtKB-KW"/>
</dbReference>
<gene>
    <name evidence="5" type="ORF">D5S18_20135</name>
</gene>
<keyword evidence="6" id="KW-1185">Reference proteome</keyword>
<evidence type="ECO:0000256" key="2">
    <source>
        <dbReference type="ARBA" id="ARBA00022801"/>
    </source>
</evidence>
<dbReference type="SUPFAM" id="SSF53474">
    <property type="entry name" value="alpha/beta-Hydrolases"/>
    <property type="match status" value="1"/>
</dbReference>
<evidence type="ECO:0000313" key="6">
    <source>
        <dbReference type="Proteomes" id="UP000266677"/>
    </source>
</evidence>
<dbReference type="PANTHER" id="PTHR43248:SF30">
    <property type="entry name" value="AB HYDROLASE-1 DOMAIN-CONTAINING PROTEIN"/>
    <property type="match status" value="1"/>
</dbReference>
<dbReference type="PANTHER" id="PTHR43248">
    <property type="entry name" value="2-SUCCINYL-6-HYDROXY-2,4-CYCLOHEXADIENE-1-CARBOXYLATE SYNTHASE"/>
    <property type="match status" value="1"/>
</dbReference>
<dbReference type="InterPro" id="IPR029058">
    <property type="entry name" value="AB_hydrolase_fold"/>
</dbReference>
<dbReference type="Gene3D" id="3.40.50.1820">
    <property type="entry name" value="alpha/beta hydrolase"/>
    <property type="match status" value="1"/>
</dbReference>
<organism evidence="5 6">
    <name type="scientific">Nocardia panacis</name>
    <dbReference type="NCBI Taxonomy" id="2340916"/>
    <lineage>
        <taxon>Bacteria</taxon>
        <taxon>Bacillati</taxon>
        <taxon>Actinomycetota</taxon>
        <taxon>Actinomycetes</taxon>
        <taxon>Mycobacteriales</taxon>
        <taxon>Nocardiaceae</taxon>
        <taxon>Nocardia</taxon>
    </lineage>
</organism>